<organism evidence="1 2">
    <name type="scientific">Sphaerospermopsis kisseleviana CS-549</name>
    <dbReference type="NCBI Taxonomy" id="3021783"/>
    <lineage>
        <taxon>Bacteria</taxon>
        <taxon>Bacillati</taxon>
        <taxon>Cyanobacteriota</taxon>
        <taxon>Cyanophyceae</taxon>
        <taxon>Nostocales</taxon>
        <taxon>Aphanizomenonaceae</taxon>
        <taxon>Sphaerospermopsis</taxon>
        <taxon>Sphaerospermopsis kisseleviana</taxon>
    </lineage>
</organism>
<dbReference type="Proteomes" id="UP001211711">
    <property type="component" value="Unassembled WGS sequence"/>
</dbReference>
<evidence type="ECO:0000313" key="2">
    <source>
        <dbReference type="Proteomes" id="UP001211711"/>
    </source>
</evidence>
<gene>
    <name evidence="1" type="ORF">PN497_18455</name>
</gene>
<accession>A0ABT4ZV69</accession>
<comment type="caution">
    <text evidence="1">The sequence shown here is derived from an EMBL/GenBank/DDBJ whole genome shotgun (WGS) entry which is preliminary data.</text>
</comment>
<reference evidence="1 2" key="1">
    <citation type="submission" date="2023-01" db="EMBL/GenBank/DDBJ databases">
        <title>Genomes from the Australian National Cyanobacteria Reference Collection.</title>
        <authorList>
            <person name="Willis A."/>
            <person name="Lee E.M.F."/>
        </authorList>
    </citation>
    <scope>NUCLEOTIDE SEQUENCE [LARGE SCALE GENOMIC DNA]</scope>
    <source>
        <strain evidence="1 2">CS-549</strain>
    </source>
</reference>
<name>A0ABT4ZV69_9CYAN</name>
<protein>
    <submittedName>
        <fullName evidence="1">Uncharacterized protein</fullName>
    </submittedName>
</protein>
<evidence type="ECO:0000313" key="1">
    <source>
        <dbReference type="EMBL" id="MDB9443324.1"/>
    </source>
</evidence>
<dbReference type="RefSeq" id="WP_190347669.1">
    <property type="nucleotide sequence ID" value="NZ_JAQMTI010000240.1"/>
</dbReference>
<keyword evidence="2" id="KW-1185">Reference proteome</keyword>
<dbReference type="EMBL" id="JAQMTI010000240">
    <property type="protein sequence ID" value="MDB9443324.1"/>
    <property type="molecule type" value="Genomic_DNA"/>
</dbReference>
<proteinExistence type="predicted"/>
<sequence length="78" mass="8897">MLISPLMGSILVNQEVTEAQDIIQKRSQAITEYLQLKWQVSDARISTQIGTETQRNAKLQLTVESLRKPSMEILETPR</sequence>